<feature type="transmembrane region" description="Helical" evidence="3">
    <location>
        <begin position="41"/>
        <end position="61"/>
    </location>
</feature>
<dbReference type="EC" id="2.7.7.48" evidence="1"/>
<dbReference type="InterPro" id="IPR057596">
    <property type="entry name" value="RDRP_core"/>
</dbReference>
<keyword evidence="3" id="KW-0812">Transmembrane</keyword>
<organism evidence="5 6">
    <name type="scientific">Tetrapyrgos nigripes</name>
    <dbReference type="NCBI Taxonomy" id="182062"/>
    <lineage>
        <taxon>Eukaryota</taxon>
        <taxon>Fungi</taxon>
        <taxon>Dikarya</taxon>
        <taxon>Basidiomycota</taxon>
        <taxon>Agaricomycotina</taxon>
        <taxon>Agaricomycetes</taxon>
        <taxon>Agaricomycetidae</taxon>
        <taxon>Agaricales</taxon>
        <taxon>Marasmiineae</taxon>
        <taxon>Marasmiaceae</taxon>
        <taxon>Tetrapyrgos</taxon>
    </lineage>
</organism>
<evidence type="ECO:0000313" key="6">
    <source>
        <dbReference type="Proteomes" id="UP000559256"/>
    </source>
</evidence>
<proteinExistence type="inferred from homology"/>
<dbReference type="EMBL" id="JAACJM010000465">
    <property type="protein sequence ID" value="KAF5317869.1"/>
    <property type="molecule type" value="Genomic_DNA"/>
</dbReference>
<dbReference type="AlphaFoldDB" id="A0A8H5B6T3"/>
<evidence type="ECO:0000256" key="2">
    <source>
        <dbReference type="SAM" id="MobiDB-lite"/>
    </source>
</evidence>
<comment type="similarity">
    <text evidence="1">Belongs to the RdRP family.</text>
</comment>
<dbReference type="GO" id="GO:0003968">
    <property type="term" value="F:RNA-directed RNA polymerase activity"/>
    <property type="evidence" value="ECO:0007669"/>
    <property type="project" value="UniProtKB-KW"/>
</dbReference>
<keyword evidence="1" id="KW-0548">Nucleotidyltransferase</keyword>
<keyword evidence="1" id="KW-0808">Transferase</keyword>
<feature type="transmembrane region" description="Helical" evidence="3">
    <location>
        <begin position="262"/>
        <end position="282"/>
    </location>
</feature>
<comment type="catalytic activity">
    <reaction evidence="1">
        <text>RNA(n) + a ribonucleoside 5'-triphosphate = RNA(n+1) + diphosphate</text>
        <dbReference type="Rhea" id="RHEA:21248"/>
        <dbReference type="Rhea" id="RHEA-COMP:14527"/>
        <dbReference type="Rhea" id="RHEA-COMP:17342"/>
        <dbReference type="ChEBI" id="CHEBI:33019"/>
        <dbReference type="ChEBI" id="CHEBI:61557"/>
        <dbReference type="ChEBI" id="CHEBI:140395"/>
        <dbReference type="EC" id="2.7.7.48"/>
    </reaction>
</comment>
<feature type="domain" description="RDRP core" evidence="4">
    <location>
        <begin position="364"/>
        <end position="570"/>
    </location>
</feature>
<keyword evidence="1" id="KW-0696">RNA-directed RNA polymerase</keyword>
<feature type="region of interest" description="Disordered" evidence="2">
    <location>
        <begin position="683"/>
        <end position="711"/>
    </location>
</feature>
<dbReference type="Pfam" id="PF05183">
    <property type="entry name" value="RdRP"/>
    <property type="match status" value="1"/>
</dbReference>
<gene>
    <name evidence="5" type="ORF">D9758_018483</name>
</gene>
<evidence type="ECO:0000256" key="3">
    <source>
        <dbReference type="SAM" id="Phobius"/>
    </source>
</evidence>
<name>A0A8H5B6T3_9AGAR</name>
<sequence length="797" mass="90167">MCLPAGYGLWDLTLVFTVVDLLYGLLSTPAKTGGHCNPPRFLSGISRLLATLILFFAQLGWPHNALRFHFTDRVLNFLQSEDFGETEGINCVRSFGTSFRLLFWMIIDVLSGYGLRDLTLVFAAMIYGTVSFADPHDKKSWIFCTICYLHRPRQEVTAIYPGFSREFQDSYLIRCPTWLATQLLFRFTDRVLDFLPSEDSGEIEVVNSVYIFCYGLLDWTVVFTGMVYGTVSFADPHDEKSWIFHTVPTSTKNGVYYKPTRFLLAISRLLVTFVLFAAQLSWPYNSLAFILQISFWTFCNLKTGEIEGVNSVYIFSLLTPMTKSRGSSVRSATYTGQETILQVCLGNFKTFGDFVLFTANRAILGEIRLVVIQVGFNPIYDTDMRDTVRFIETNTIKNYMDKLRIPLPDGTAVEAFAIPYPLGVLKEGQIYYKPSNFIKNTATGSRIEVLEGEVLLPHPFTFRYPEVDIPALKRWVDVVIVPTVPVTDIPSITRNMDGDTVFLIWNQDVERVLQFTSRLADLPIEERQRAFQQTYLAGMAHVDVGLYSAFHDAAVWVHGYDSQAATRLAYNPKTGLRLREEVYCQGHAEGKLIIDLLAKAGEDLGDRYLHEFDVNNGLLPEHIANKTTRPDQDLKKPWKDVQDLVQNYSSDNLPEAKRDVIRAALKAELDLVTEHVQKSYDEFRRGAASSSSSNNVYDQPTKKRSGKAPRRDCMSFAKQEYAKHISGISLLSEKVERMKASYAYHKSEKFGNCVGFKQLCAIKADASAQGSAPSTPMFDVTRSMTSGCRRLYQHSPA</sequence>
<evidence type="ECO:0000256" key="1">
    <source>
        <dbReference type="RuleBase" id="RU363098"/>
    </source>
</evidence>
<feature type="transmembrane region" description="Helical" evidence="3">
    <location>
        <begin position="12"/>
        <end position="29"/>
    </location>
</feature>
<keyword evidence="1" id="KW-0694">RNA-binding</keyword>
<dbReference type="GO" id="GO:0003723">
    <property type="term" value="F:RNA binding"/>
    <property type="evidence" value="ECO:0007669"/>
    <property type="project" value="UniProtKB-KW"/>
</dbReference>
<reference evidence="5 6" key="1">
    <citation type="journal article" date="2020" name="ISME J.">
        <title>Uncovering the hidden diversity of litter-decomposition mechanisms in mushroom-forming fungi.</title>
        <authorList>
            <person name="Floudas D."/>
            <person name="Bentzer J."/>
            <person name="Ahren D."/>
            <person name="Johansson T."/>
            <person name="Persson P."/>
            <person name="Tunlid A."/>
        </authorList>
    </citation>
    <scope>NUCLEOTIDE SEQUENCE [LARGE SCALE GENOMIC DNA]</scope>
    <source>
        <strain evidence="5 6">CBS 291.85</strain>
    </source>
</reference>
<dbReference type="OrthoDB" id="10055769at2759"/>
<keyword evidence="3" id="KW-0472">Membrane</keyword>
<evidence type="ECO:0000259" key="4">
    <source>
        <dbReference type="Pfam" id="PF05183"/>
    </source>
</evidence>
<keyword evidence="3" id="KW-1133">Transmembrane helix</keyword>
<comment type="caution">
    <text evidence="5">The sequence shown here is derived from an EMBL/GenBank/DDBJ whole genome shotgun (WGS) entry which is preliminary data.</text>
</comment>
<protein>
    <recommendedName>
        <fullName evidence="1">RNA-dependent RNA polymerase</fullName>
        <ecNumber evidence="1">2.7.7.48</ecNumber>
    </recommendedName>
</protein>
<dbReference type="Proteomes" id="UP000559256">
    <property type="component" value="Unassembled WGS sequence"/>
</dbReference>
<keyword evidence="6" id="KW-1185">Reference proteome</keyword>
<evidence type="ECO:0000313" key="5">
    <source>
        <dbReference type="EMBL" id="KAF5317869.1"/>
    </source>
</evidence>
<accession>A0A8H5B6T3</accession>